<gene>
    <name evidence="2" type="ORF">TWF730_004555</name>
</gene>
<dbReference type="EMBL" id="JAVHNS010000018">
    <property type="protein sequence ID" value="KAK6331473.1"/>
    <property type="molecule type" value="Genomic_DNA"/>
</dbReference>
<dbReference type="AlphaFoldDB" id="A0AAV9TZ14"/>
<protein>
    <recommendedName>
        <fullName evidence="4">Fungal N-terminal domain-containing protein</fullName>
    </recommendedName>
</protein>
<dbReference type="Proteomes" id="UP001373714">
    <property type="component" value="Unassembled WGS sequence"/>
</dbReference>
<name>A0AAV9TZ14_9PEZI</name>
<feature type="region of interest" description="Disordered" evidence="1">
    <location>
        <begin position="391"/>
        <end position="412"/>
    </location>
</feature>
<evidence type="ECO:0000313" key="2">
    <source>
        <dbReference type="EMBL" id="KAK6331473.1"/>
    </source>
</evidence>
<evidence type="ECO:0000313" key="3">
    <source>
        <dbReference type="Proteomes" id="UP001373714"/>
    </source>
</evidence>
<keyword evidence="3" id="KW-1185">Reference proteome</keyword>
<evidence type="ECO:0008006" key="4">
    <source>
        <dbReference type="Google" id="ProtNLM"/>
    </source>
</evidence>
<feature type="region of interest" description="Disordered" evidence="1">
    <location>
        <begin position="256"/>
        <end position="280"/>
    </location>
</feature>
<sequence>METAAGIIGLIGFGFQLCTMIDNIVSSYRSSASELSNISSNILMLCDVLEVLEKRLKPKRVIALTGGGNSHVIGATTRALTQGGADPGRMLSTQLTPEEAVLSESQACLQNVLDKCWSCLLDIQRLLEPFRNASGGGTGKGVLVRFKWMRKKSDVQIVMANLESCKSTLSLTLLVMRYCTEDDERVDPKDIALAIQKQAEQLKSEKDENYAFVMQRYLDCASSTIGSPKSTLVQSHGNDDVKSFVLDDIDKNDGASDHSTDFEIDSASSAADEDEDNSLDSFSIPGLRSEASQASLLSVTVYQKVGNERKEQRRRKRQSKDSGCVIEDDDISILSQESMKWQPFLSLGYKLEWYRRNFRQDLNGRLTSIQQLTDTCEFNIQELLARCKPTSRPVTPVDNPLSNQGSGNSQNQLRKKMSNLHLLSRSTPLKPREEDFFRGIVRIQKALANLSSLRANALTILSAAPVLIRSSSLPITIHTKSSVGTSSRSNNNNDSAETPLRPYVLDALQILLTIHTLSEQLHQKLQELTSHRDQTSKSSILSRLSLSNDITRFEYTKRTFSNIEAKVSLSYAQEKYTRAKELWDAAHDVINAALEAEFFFFDDMDRILSAAIAEPLVGYNNNKLTRSKSLGLESDMSDSDVNRGYSALVASAERQKSYTVLDHKLRGLLLAAKSEVAIAEGKVDFIPVNGRTLQQVIGNLEEQATEEREKLEEVFKYLNEYVHSYVAGTMGRLDVGMAKFGERLYIPLRRTVLLE</sequence>
<organism evidence="2 3">
    <name type="scientific">Orbilia blumenaviensis</name>
    <dbReference type="NCBI Taxonomy" id="1796055"/>
    <lineage>
        <taxon>Eukaryota</taxon>
        <taxon>Fungi</taxon>
        <taxon>Dikarya</taxon>
        <taxon>Ascomycota</taxon>
        <taxon>Pezizomycotina</taxon>
        <taxon>Orbiliomycetes</taxon>
        <taxon>Orbiliales</taxon>
        <taxon>Orbiliaceae</taxon>
        <taxon>Orbilia</taxon>
    </lineage>
</organism>
<accession>A0AAV9TZ14</accession>
<proteinExistence type="predicted"/>
<reference evidence="2 3" key="1">
    <citation type="submission" date="2019-10" db="EMBL/GenBank/DDBJ databases">
        <authorList>
            <person name="Palmer J.M."/>
        </authorList>
    </citation>
    <scope>NUCLEOTIDE SEQUENCE [LARGE SCALE GENOMIC DNA]</scope>
    <source>
        <strain evidence="2 3">TWF730</strain>
    </source>
</reference>
<evidence type="ECO:0000256" key="1">
    <source>
        <dbReference type="SAM" id="MobiDB-lite"/>
    </source>
</evidence>
<comment type="caution">
    <text evidence="2">The sequence shown here is derived from an EMBL/GenBank/DDBJ whole genome shotgun (WGS) entry which is preliminary data.</text>
</comment>
<feature type="compositionally biased region" description="Polar residues" evidence="1">
    <location>
        <begin position="400"/>
        <end position="412"/>
    </location>
</feature>